<dbReference type="InterPro" id="IPR021848">
    <property type="entry name" value="HODM_asu-like"/>
</dbReference>
<dbReference type="Pfam" id="PF11927">
    <property type="entry name" value="HODM_asu-like"/>
    <property type="match status" value="1"/>
</dbReference>
<dbReference type="AlphaFoldDB" id="A0A7S4B2W8"/>
<sequence length="212" mass="24149">MVQEDLILLRASDGGDYRAVAASVCFSFGDLPKRIGDAHSMAQLHAKVDNYDRDLSNPVSRMMAALKHTKPIWRTNWGLSFCGSLHPTPDRYALNLEKRRRVFPNAAETMWDGVDGCVRRIQEHGCGQAMFVKTEYQTLRRLYRNPDYVLFTVRTHVDPLSKLQGLPRAAALLADNLRLASQIDFRKYKGIDDPRILRLLLEYLQTIQADSA</sequence>
<evidence type="ECO:0000313" key="1">
    <source>
        <dbReference type="EMBL" id="CAE0752125.1"/>
    </source>
</evidence>
<name>A0A7S4B2W8_CHRCT</name>
<reference evidence="1" key="1">
    <citation type="submission" date="2021-01" db="EMBL/GenBank/DDBJ databases">
        <authorList>
            <person name="Corre E."/>
            <person name="Pelletier E."/>
            <person name="Niang G."/>
            <person name="Scheremetjew M."/>
            <person name="Finn R."/>
            <person name="Kale V."/>
            <person name="Holt S."/>
            <person name="Cochrane G."/>
            <person name="Meng A."/>
            <person name="Brown T."/>
            <person name="Cohen L."/>
        </authorList>
    </citation>
    <scope>NUCLEOTIDE SEQUENCE</scope>
    <source>
        <strain evidence="1">CCMP645</strain>
    </source>
</reference>
<organism evidence="1">
    <name type="scientific">Chrysotila carterae</name>
    <name type="common">Marine alga</name>
    <name type="synonym">Syracosphaera carterae</name>
    <dbReference type="NCBI Taxonomy" id="13221"/>
    <lineage>
        <taxon>Eukaryota</taxon>
        <taxon>Haptista</taxon>
        <taxon>Haptophyta</taxon>
        <taxon>Prymnesiophyceae</taxon>
        <taxon>Isochrysidales</taxon>
        <taxon>Isochrysidaceae</taxon>
        <taxon>Chrysotila</taxon>
    </lineage>
</organism>
<gene>
    <name evidence="1" type="ORF">PCAR00345_LOCUS4710</name>
</gene>
<accession>A0A7S4B2W8</accession>
<dbReference type="EMBL" id="HBIZ01008154">
    <property type="protein sequence ID" value="CAE0752125.1"/>
    <property type="molecule type" value="Transcribed_RNA"/>
</dbReference>
<proteinExistence type="predicted"/>
<protein>
    <submittedName>
        <fullName evidence="1">Uncharacterized protein</fullName>
    </submittedName>
</protein>